<dbReference type="SMART" id="SM00577">
    <property type="entry name" value="CPDc"/>
    <property type="match status" value="1"/>
</dbReference>
<comment type="caution">
    <text evidence="6">The sequence shown here is derived from an EMBL/GenBank/DDBJ whole genome shotgun (WGS) entry which is preliminary data.</text>
</comment>
<protein>
    <recommendedName>
        <fullName evidence="5">FCP1 homology domain-containing protein</fullName>
    </recommendedName>
</protein>
<dbReference type="InterPro" id="IPR023214">
    <property type="entry name" value="HAD_sf"/>
</dbReference>
<reference evidence="6" key="1">
    <citation type="journal article" date="2023" name="PhytoFront">
        <title>Draft Genome Resources of Seven Strains of Tilletia horrida, Causal Agent of Kernel Smut of Rice.</title>
        <authorList>
            <person name="Khanal S."/>
            <person name="Antony Babu S."/>
            <person name="Zhou X.G."/>
        </authorList>
    </citation>
    <scope>NUCLEOTIDE SEQUENCE</scope>
    <source>
        <strain evidence="6">TX3</strain>
    </source>
</reference>
<dbReference type="NCBIfam" id="TIGR02245">
    <property type="entry name" value="HAD_IIID1"/>
    <property type="match status" value="1"/>
</dbReference>
<gene>
    <name evidence="6" type="ORF">OC842_001132</name>
</gene>
<comment type="subcellular location">
    <subcellularLocation>
        <location evidence="1">Nucleus</location>
    </subcellularLocation>
</comment>
<dbReference type="InterPro" id="IPR029071">
    <property type="entry name" value="Ubiquitin-like_domsf"/>
</dbReference>
<dbReference type="Gene3D" id="3.10.20.90">
    <property type="entry name" value="Phosphatidylinositol 3-kinase Catalytic Subunit, Chain A, domain 1"/>
    <property type="match status" value="1"/>
</dbReference>
<organism evidence="6 7">
    <name type="scientific">Tilletia horrida</name>
    <dbReference type="NCBI Taxonomy" id="155126"/>
    <lineage>
        <taxon>Eukaryota</taxon>
        <taxon>Fungi</taxon>
        <taxon>Dikarya</taxon>
        <taxon>Basidiomycota</taxon>
        <taxon>Ustilaginomycotina</taxon>
        <taxon>Exobasidiomycetes</taxon>
        <taxon>Tilletiales</taxon>
        <taxon>Tilletiaceae</taxon>
        <taxon>Tilletia</taxon>
    </lineage>
</organism>
<dbReference type="Proteomes" id="UP001176521">
    <property type="component" value="Unassembled WGS sequence"/>
</dbReference>
<feature type="compositionally biased region" description="Low complexity" evidence="4">
    <location>
        <begin position="1"/>
        <end position="60"/>
    </location>
</feature>
<dbReference type="Gene3D" id="3.40.50.1000">
    <property type="entry name" value="HAD superfamily/HAD-like"/>
    <property type="match status" value="1"/>
</dbReference>
<dbReference type="InterPro" id="IPR004274">
    <property type="entry name" value="FCP1_dom"/>
</dbReference>
<keyword evidence="3" id="KW-0539">Nucleus</keyword>
<dbReference type="GO" id="GO:0090364">
    <property type="term" value="P:regulation of proteasome assembly"/>
    <property type="evidence" value="ECO:0007669"/>
    <property type="project" value="InterPro"/>
</dbReference>
<dbReference type="GO" id="GO:0004722">
    <property type="term" value="F:protein serine/threonine phosphatase activity"/>
    <property type="evidence" value="ECO:0007669"/>
    <property type="project" value="TreeGrafter"/>
</dbReference>
<dbReference type="InterPro" id="IPR011943">
    <property type="entry name" value="HAD-SF_hydro_IIID"/>
</dbReference>
<evidence type="ECO:0000256" key="4">
    <source>
        <dbReference type="SAM" id="MobiDB-lite"/>
    </source>
</evidence>
<dbReference type="PANTHER" id="PTHR48493:SF1">
    <property type="entry name" value="UBIQUITIN-LIKE DOMAIN-CONTAINING CTD PHOSPHATASE 1"/>
    <property type="match status" value="1"/>
</dbReference>
<dbReference type="Pfam" id="PF03031">
    <property type="entry name" value="NIF"/>
    <property type="match status" value="1"/>
</dbReference>
<feature type="region of interest" description="Disordered" evidence="4">
    <location>
        <begin position="1"/>
        <end position="83"/>
    </location>
</feature>
<keyword evidence="2" id="KW-0378">Hydrolase</keyword>
<dbReference type="PANTHER" id="PTHR48493">
    <property type="entry name" value="UBIQUITIN-LIKE DOMAIN-CONTAINING CTD PHOSPHATASE 1"/>
    <property type="match status" value="1"/>
</dbReference>
<dbReference type="SUPFAM" id="SSF54236">
    <property type="entry name" value="Ubiquitin-like"/>
    <property type="match status" value="1"/>
</dbReference>
<keyword evidence="7" id="KW-1185">Reference proteome</keyword>
<dbReference type="GO" id="GO:0005634">
    <property type="term" value="C:nucleus"/>
    <property type="evidence" value="ECO:0007669"/>
    <property type="project" value="UniProtKB-SubCell"/>
</dbReference>
<accession>A0AAN6JMU4</accession>
<sequence length="435" mass="46878">MSAAAARAAASAKPDAPNAAAADPSAPSAGASSAGDAEHASSTSTPSTAAPSTSTAAGEGATSGGGSAGGSSSSSSSSSTGTPVVLDTEADAKFISFTIKYSKLVLNCRLSEDDDVADLKAVLFSLTDVPADRQKLLGLVKGALPPDQVSLGSITIPPSSLKGRNEHGDRNVHIMLLGTPLEATFKDPSSLATFAEDLSENTEDVDFSSPSSRQQGLEPAKDPANHKKLNKVIKRFSNFSVINEPRPGKRLLVLDLDYTLADTKRLLDTNSYALDAARPGLHEFLAAVYPDYDIVIWSQTSWRWLEVKLVELQMLADPRFKISFVLDRTPMFHIRSSTKGKEKERGPHCKPLELIWRRWPDIYGPHNTIHIDDLSRNFAMNPGNGLKIKAYRNSPSMDTELPALTRYLLRLSRSRSRLDQGHSSWKELSGPDHAT</sequence>
<dbReference type="InterPro" id="IPR051658">
    <property type="entry name" value="UBLCP1"/>
</dbReference>
<evidence type="ECO:0000313" key="7">
    <source>
        <dbReference type="Proteomes" id="UP001176521"/>
    </source>
</evidence>
<feature type="compositionally biased region" description="Low complexity" evidence="4">
    <location>
        <begin position="70"/>
        <end position="83"/>
    </location>
</feature>
<evidence type="ECO:0000313" key="6">
    <source>
        <dbReference type="EMBL" id="KAK0538935.1"/>
    </source>
</evidence>
<dbReference type="EMBL" id="JAPDMQ010000038">
    <property type="protein sequence ID" value="KAK0538935.1"/>
    <property type="molecule type" value="Genomic_DNA"/>
</dbReference>
<dbReference type="InterPro" id="IPR036412">
    <property type="entry name" value="HAD-like_sf"/>
</dbReference>
<feature type="domain" description="FCP1 homology" evidence="5">
    <location>
        <begin position="245"/>
        <end position="411"/>
    </location>
</feature>
<dbReference type="PROSITE" id="PS50969">
    <property type="entry name" value="FCP1"/>
    <property type="match status" value="1"/>
</dbReference>
<dbReference type="AlphaFoldDB" id="A0AAN6JMU4"/>
<evidence type="ECO:0000256" key="1">
    <source>
        <dbReference type="ARBA" id="ARBA00004123"/>
    </source>
</evidence>
<evidence type="ECO:0000256" key="2">
    <source>
        <dbReference type="ARBA" id="ARBA00022801"/>
    </source>
</evidence>
<feature type="region of interest" description="Disordered" evidence="4">
    <location>
        <begin position="201"/>
        <end position="224"/>
    </location>
</feature>
<evidence type="ECO:0000259" key="5">
    <source>
        <dbReference type="PROSITE" id="PS50969"/>
    </source>
</evidence>
<proteinExistence type="predicted"/>
<evidence type="ECO:0000256" key="3">
    <source>
        <dbReference type="ARBA" id="ARBA00023242"/>
    </source>
</evidence>
<dbReference type="SUPFAM" id="SSF56784">
    <property type="entry name" value="HAD-like"/>
    <property type="match status" value="1"/>
</dbReference>
<name>A0AAN6JMU4_9BASI</name>